<organism evidence="2 3">
    <name type="scientific">Natrinema salifodinae</name>
    <dbReference type="NCBI Taxonomy" id="1202768"/>
    <lineage>
        <taxon>Archaea</taxon>
        <taxon>Methanobacteriati</taxon>
        <taxon>Methanobacteriota</taxon>
        <taxon>Stenosarchaea group</taxon>
        <taxon>Halobacteria</taxon>
        <taxon>Halobacteriales</taxon>
        <taxon>Natrialbaceae</taxon>
        <taxon>Natrinema</taxon>
    </lineage>
</organism>
<accession>A0A1I0QK37</accession>
<dbReference type="GO" id="GO:0004357">
    <property type="term" value="F:glutamate-cysteine ligase activity"/>
    <property type="evidence" value="ECO:0007669"/>
    <property type="project" value="InterPro"/>
</dbReference>
<dbReference type="GO" id="GO:0042398">
    <property type="term" value="P:modified amino acid biosynthetic process"/>
    <property type="evidence" value="ECO:0007669"/>
    <property type="project" value="InterPro"/>
</dbReference>
<evidence type="ECO:0000313" key="3">
    <source>
        <dbReference type="Proteomes" id="UP000183275"/>
    </source>
</evidence>
<keyword evidence="3" id="KW-1185">Reference proteome</keyword>
<sequence length="393" mass="43459">MKTSIEVEYWVVDSDGNLTEPGPLAEVSERTEQEFVEPLFELKTPPCESVAELRSALVTELEDVLATAAEVDKHLVPLGTPINGDAIDRRPGERGRIQQAVLGANFDYAKYCAGTHVHIEKRNVTDQLNALIALDPALALVNSSPYVRGERIANGARAYCYRRKSYEGFPNHGQLWRYVENVGQWHRRLEECYEEFENAALEAGVEADAVERNFSPDDVVWTPVRLRDSMPTVEWRSPDAALPSQLLRLVDDLETVMERLHHTNVRIADDGYGDGGDAGTTATAEADESDDGGSASPGEPGPGGHAGYVTSNGIVLPAFETVWDLAETAMDAGLESTPVANYLRRMGFSVGDYHPIATRVDGRQYVTQADARELRLEYASRLEEDVEELRRLL</sequence>
<dbReference type="InterPro" id="IPR006336">
    <property type="entry name" value="GCS2"/>
</dbReference>
<dbReference type="eggNOG" id="arCOG02722">
    <property type="taxonomic scope" value="Archaea"/>
</dbReference>
<dbReference type="SUPFAM" id="SSF55931">
    <property type="entry name" value="Glutamine synthetase/guanido kinase"/>
    <property type="match status" value="1"/>
</dbReference>
<dbReference type="RefSeq" id="WP_049991941.1">
    <property type="nucleotide sequence ID" value="NZ_FOIS01000004.1"/>
</dbReference>
<dbReference type="InterPro" id="IPR014746">
    <property type="entry name" value="Gln_synth/guanido_kin_cat_dom"/>
</dbReference>
<dbReference type="EMBL" id="FOIS01000004">
    <property type="protein sequence ID" value="SEW27578.1"/>
    <property type="molecule type" value="Genomic_DNA"/>
</dbReference>
<dbReference type="Proteomes" id="UP000183275">
    <property type="component" value="Unassembled WGS sequence"/>
</dbReference>
<evidence type="ECO:0000313" key="2">
    <source>
        <dbReference type="EMBL" id="SEW27578.1"/>
    </source>
</evidence>
<protein>
    <submittedName>
        <fullName evidence="2">Glutamate-cysteine ligase family 2(GCS2)</fullName>
    </submittedName>
</protein>
<evidence type="ECO:0000256" key="1">
    <source>
        <dbReference type="SAM" id="MobiDB-lite"/>
    </source>
</evidence>
<name>A0A1I0QK37_9EURY</name>
<dbReference type="PANTHER" id="PTHR36510">
    <property type="entry name" value="GLUTAMATE--CYSTEINE LIGASE 2-RELATED"/>
    <property type="match status" value="1"/>
</dbReference>
<feature type="region of interest" description="Disordered" evidence="1">
    <location>
        <begin position="267"/>
        <end position="309"/>
    </location>
</feature>
<dbReference type="STRING" id="1202768.SAMN05216285_3690"/>
<dbReference type="OrthoDB" id="156252at2157"/>
<dbReference type="PANTHER" id="PTHR36510:SF3">
    <property type="entry name" value="CONSERVED PROTEIN"/>
    <property type="match status" value="1"/>
</dbReference>
<proteinExistence type="predicted"/>
<dbReference type="Pfam" id="PF04107">
    <property type="entry name" value="GCS2"/>
    <property type="match status" value="1"/>
</dbReference>
<reference evidence="3" key="1">
    <citation type="submission" date="2016-10" db="EMBL/GenBank/DDBJ databases">
        <authorList>
            <person name="Varghese N."/>
        </authorList>
    </citation>
    <scope>NUCLEOTIDE SEQUENCE [LARGE SCALE GENOMIC DNA]</scope>
    <source>
        <strain evidence="3">CGMCC 1.12284</strain>
    </source>
</reference>
<gene>
    <name evidence="2" type="ORF">SAMN05216285_3690</name>
</gene>
<keyword evidence="2" id="KW-0436">Ligase</keyword>
<dbReference type="AlphaFoldDB" id="A0A1I0QK37"/>
<dbReference type="InterPro" id="IPR050141">
    <property type="entry name" value="GCL_type2/YbdK_subfam"/>
</dbReference>
<dbReference type="Gene3D" id="3.30.590.20">
    <property type="match status" value="1"/>
</dbReference>